<comment type="similarity">
    <text evidence="4">Belongs to the RuBisCO large chain family.</text>
</comment>
<dbReference type="InterPro" id="IPR036376">
    <property type="entry name" value="RuBisCO_lsu_C_sf"/>
</dbReference>
<dbReference type="PROSITE" id="PS00157">
    <property type="entry name" value="RUBISCO_LARGE"/>
    <property type="match status" value="1"/>
</dbReference>
<organism evidence="7 8">
    <name type="scientific">Thioclava arctica</name>
    <dbReference type="NCBI Taxonomy" id="3238301"/>
    <lineage>
        <taxon>Bacteria</taxon>
        <taxon>Pseudomonadati</taxon>
        <taxon>Pseudomonadota</taxon>
        <taxon>Alphaproteobacteria</taxon>
        <taxon>Rhodobacterales</taxon>
        <taxon>Paracoccaceae</taxon>
        <taxon>Thioclava</taxon>
    </lineage>
</organism>
<gene>
    <name evidence="7" type="ORF">AB4874_19215</name>
</gene>
<keyword evidence="2" id="KW-0479">Metal-binding</keyword>
<dbReference type="InterPro" id="IPR000685">
    <property type="entry name" value="RuBisCO_lsu_C"/>
</dbReference>
<evidence type="ECO:0000256" key="1">
    <source>
        <dbReference type="ARBA" id="ARBA00001946"/>
    </source>
</evidence>
<dbReference type="Gene3D" id="3.20.20.110">
    <property type="entry name" value="Ribulose bisphosphate carboxylase, large subunit, C-terminal domain"/>
    <property type="match status" value="1"/>
</dbReference>
<dbReference type="Gene3D" id="3.30.70.150">
    <property type="entry name" value="RuBisCO large subunit, N-terminal domain"/>
    <property type="match status" value="1"/>
</dbReference>
<dbReference type="InterPro" id="IPR036422">
    <property type="entry name" value="RuBisCO_lsu_N_sf"/>
</dbReference>
<dbReference type="Pfam" id="PF02788">
    <property type="entry name" value="RuBisCO_large_N"/>
    <property type="match status" value="1"/>
</dbReference>
<name>A0ABV3TR05_9RHOB</name>
<dbReference type="InterPro" id="IPR017443">
    <property type="entry name" value="RuBisCO_lsu_fd_N"/>
</dbReference>
<dbReference type="EMBL" id="JBFRYC010000025">
    <property type="protein sequence ID" value="MEX1663715.1"/>
    <property type="molecule type" value="Genomic_DNA"/>
</dbReference>
<comment type="cofactor">
    <cofactor evidence="1">
        <name>Mg(2+)</name>
        <dbReference type="ChEBI" id="CHEBI:18420"/>
    </cofactor>
</comment>
<comment type="caution">
    <text evidence="7">The sequence shown here is derived from an EMBL/GenBank/DDBJ whole genome shotgun (WGS) entry which is preliminary data.</text>
</comment>
<evidence type="ECO:0000256" key="2">
    <source>
        <dbReference type="ARBA" id="ARBA00022723"/>
    </source>
</evidence>
<evidence type="ECO:0000259" key="5">
    <source>
        <dbReference type="Pfam" id="PF00016"/>
    </source>
</evidence>
<evidence type="ECO:0000313" key="7">
    <source>
        <dbReference type="EMBL" id="MEX1663715.1"/>
    </source>
</evidence>
<dbReference type="InterPro" id="IPR020878">
    <property type="entry name" value="RuBisCo_large_chain_AS"/>
</dbReference>
<evidence type="ECO:0000313" key="8">
    <source>
        <dbReference type="Proteomes" id="UP001557465"/>
    </source>
</evidence>
<proteinExistence type="inferred from homology"/>
<dbReference type="SFLD" id="SFLDS00014">
    <property type="entry name" value="RuBisCO"/>
    <property type="match status" value="1"/>
</dbReference>
<keyword evidence="3" id="KW-0460">Magnesium</keyword>
<evidence type="ECO:0000256" key="4">
    <source>
        <dbReference type="RuleBase" id="RU003834"/>
    </source>
</evidence>
<feature type="domain" description="Ribulose bisphosphate carboxylase large subunit ferrodoxin-like N-terminal" evidence="6">
    <location>
        <begin position="14"/>
        <end position="123"/>
    </location>
</feature>
<dbReference type="SFLD" id="SFLDG00301">
    <property type="entry name" value="RuBisCO-like_proteins"/>
    <property type="match status" value="1"/>
</dbReference>
<dbReference type="PANTHER" id="PTHR42704:SF17">
    <property type="entry name" value="RIBULOSE BISPHOSPHATE CARBOXYLASE LARGE CHAIN"/>
    <property type="match status" value="1"/>
</dbReference>
<reference evidence="7 8" key="1">
    <citation type="journal article" date="2011" name="Int. J. Syst. Evol. Microbiol.">
        <title>Zhongshania antarctica gen. nov., sp. nov. and Zhongshania guokunii sp. nov., gammaproteobacteria respectively isolated from coastal attached (fast) ice and surface seawater of the Antarctic.</title>
        <authorList>
            <person name="Li H.J."/>
            <person name="Zhang X.Y."/>
            <person name="Chen C.X."/>
            <person name="Zhang Y.J."/>
            <person name="Gao Z.M."/>
            <person name="Yu Y."/>
            <person name="Chen X.L."/>
            <person name="Chen B."/>
            <person name="Zhang Y.Z."/>
        </authorList>
    </citation>
    <scope>NUCLEOTIDE SEQUENCE [LARGE SCALE GENOMIC DNA]</scope>
    <source>
        <strain evidence="7 8">15-R06ZXC-3</strain>
    </source>
</reference>
<dbReference type="Proteomes" id="UP001557465">
    <property type="component" value="Unassembled WGS sequence"/>
</dbReference>
<dbReference type="InterPro" id="IPR033966">
    <property type="entry name" value="RuBisCO"/>
</dbReference>
<dbReference type="PANTHER" id="PTHR42704">
    <property type="entry name" value="RIBULOSE BISPHOSPHATE CARBOXYLASE"/>
    <property type="match status" value="1"/>
</dbReference>
<protein>
    <submittedName>
        <fullName evidence="7">RuBisCO large subunit C-terminal-like domain-containing protein</fullName>
    </submittedName>
</protein>
<accession>A0ABV3TR05</accession>
<feature type="domain" description="Ribulose bisphosphate carboxylase large subunit C-terminal" evidence="5">
    <location>
        <begin position="133"/>
        <end position="390"/>
    </location>
</feature>
<evidence type="ECO:0000256" key="3">
    <source>
        <dbReference type="ARBA" id="ARBA00022842"/>
    </source>
</evidence>
<dbReference type="Pfam" id="PF00016">
    <property type="entry name" value="RuBisCO_large"/>
    <property type="match status" value="1"/>
</dbReference>
<dbReference type="SUPFAM" id="SSF51649">
    <property type="entry name" value="RuBisCo, C-terminal domain"/>
    <property type="match status" value="1"/>
</dbReference>
<dbReference type="RefSeq" id="WP_368393215.1">
    <property type="nucleotide sequence ID" value="NZ_JBFRYC010000025.1"/>
</dbReference>
<keyword evidence="8" id="KW-1185">Reference proteome</keyword>
<evidence type="ECO:0000259" key="6">
    <source>
        <dbReference type="Pfam" id="PF02788"/>
    </source>
</evidence>
<dbReference type="SUPFAM" id="SSF54966">
    <property type="entry name" value="RuBisCO, large subunit, small (N-terminal) domain"/>
    <property type="match status" value="1"/>
</dbReference>
<sequence length="391" mass="41853">MSERIEADYIIETATNLEKAAATMAGEQSSGTFTKVPGETPELIERAGARVEKLTVLDTVEKPSLPGAKPGTPIRQAKVTISWPLETIGLSVPHLSIVIGGNLFELGDFSGLKVDDIRLPESFLASGPGPGFGIEGTRRLSGVYDRPLIGTIIKPSVGFTPEQTADLAEELAQAGLDFIKDDELQAASPSCPFEARVDAVMDRLHRHADRVGTLPMFAFNLTGEVDDMLRRRDYVLKAGGSCVMMTLNAVGLSGFMAVSRQSPLPIHAHRAGWGALSRHPVLGWSFPAWSKLWRLAGADHIHVNGIDNKFCESNESVIRSARSCLEPLGKTKPCITMPVFSSGQTPRQVPQTYAGLGSRDLIHAAGGGILGHPGGPSEGVAEMRSAWDAQK</sequence>